<dbReference type="Proteomes" id="UP001202328">
    <property type="component" value="Unassembled WGS sequence"/>
</dbReference>
<dbReference type="InterPro" id="IPR005174">
    <property type="entry name" value="KIB1-4_b-propeller"/>
</dbReference>
<accession>A0AAD4SEK1</accession>
<evidence type="ECO:0000313" key="3">
    <source>
        <dbReference type="Proteomes" id="UP001202328"/>
    </source>
</evidence>
<dbReference type="EMBL" id="JAJJMB010011222">
    <property type="protein sequence ID" value="KAI3903501.1"/>
    <property type="molecule type" value="Genomic_DNA"/>
</dbReference>
<reference evidence="2" key="1">
    <citation type="submission" date="2022-04" db="EMBL/GenBank/DDBJ databases">
        <title>A functionally conserved STORR gene fusion in Papaver species that diverged 16.8 million years ago.</title>
        <authorList>
            <person name="Catania T."/>
        </authorList>
    </citation>
    <scope>NUCLEOTIDE SEQUENCE</scope>
    <source>
        <strain evidence="2">S-188037</strain>
    </source>
</reference>
<dbReference type="AlphaFoldDB" id="A0AAD4SEK1"/>
<evidence type="ECO:0000313" key="2">
    <source>
        <dbReference type="EMBL" id="KAI3903501.1"/>
    </source>
</evidence>
<feature type="domain" description="KIB1-4 beta-propeller" evidence="1">
    <location>
        <begin position="109"/>
        <end position="289"/>
    </location>
</feature>
<name>A0AAD4SEK1_9MAGN</name>
<organism evidence="2 3">
    <name type="scientific">Papaver atlanticum</name>
    <dbReference type="NCBI Taxonomy" id="357466"/>
    <lineage>
        <taxon>Eukaryota</taxon>
        <taxon>Viridiplantae</taxon>
        <taxon>Streptophyta</taxon>
        <taxon>Embryophyta</taxon>
        <taxon>Tracheophyta</taxon>
        <taxon>Spermatophyta</taxon>
        <taxon>Magnoliopsida</taxon>
        <taxon>Ranunculales</taxon>
        <taxon>Papaveraceae</taxon>
        <taxon>Papaveroideae</taxon>
        <taxon>Papaver</taxon>
    </lineage>
</organism>
<dbReference type="Pfam" id="PF03478">
    <property type="entry name" value="Beta-prop_KIB1-4"/>
    <property type="match status" value="1"/>
</dbReference>
<comment type="caution">
    <text evidence="2">The sequence shown here is derived from an EMBL/GenBank/DDBJ whole genome shotgun (WGS) entry which is preliminary data.</text>
</comment>
<dbReference type="PANTHER" id="PTHR33127">
    <property type="entry name" value="TRANSMEMBRANE PROTEIN"/>
    <property type="match status" value="1"/>
</dbReference>
<evidence type="ECO:0000259" key="1">
    <source>
        <dbReference type="Pfam" id="PF03478"/>
    </source>
</evidence>
<dbReference type="PANTHER" id="PTHR33127:SF5">
    <property type="entry name" value="TRANSMEMBRANE PROTEIN"/>
    <property type="match status" value="1"/>
</dbReference>
<keyword evidence="3" id="KW-1185">Reference proteome</keyword>
<gene>
    <name evidence="2" type="ORF">MKW98_032155</name>
</gene>
<sequence length="368" mass="42195">MCYYQREFEKVVTSILMMRLDFSLMEWKVVNCLGNHVLFAGRNTAYCFVSDLGLARGCLYYTLPADQSLYKFDIEDTAESVILPCPKMPTPWFSSSWITLPNGRGRKEDISFSSLPTAPDCYVFGIDRSGFGTSITIYTIGRGEQEWEFFSLEEFDVQKYSASWNTPTLFYGVFYSVGNDGTLNKLNLLDVTYELLEKPHERFNDSYPSLLVKCGEDLLLVKLGCPKMLVRILRMDFSEMEWVEVESLGKHMLFLSDITCFSAISPNSQMENKVYFPRKYLDSEGILCYSLETGRYHSFGGTSQHSANNIYGTKGWHSNCTWIQPNWSKSTAQELDWMWMGSCLDTNSKEKLLIVIDEKRSENSVALP</sequence>
<proteinExistence type="predicted"/>
<protein>
    <recommendedName>
        <fullName evidence="1">KIB1-4 beta-propeller domain-containing protein</fullName>
    </recommendedName>
</protein>